<accession>A0AA43XMZ5</accession>
<evidence type="ECO:0000259" key="4">
    <source>
        <dbReference type="PROSITE" id="PS51462"/>
    </source>
</evidence>
<evidence type="ECO:0000259" key="3">
    <source>
        <dbReference type="PROSITE" id="PS50263"/>
    </source>
</evidence>
<dbReference type="InterPro" id="IPR036526">
    <property type="entry name" value="C-N_Hydrolase_sf"/>
</dbReference>
<dbReference type="PROSITE" id="PS00893">
    <property type="entry name" value="NUDIX_BOX"/>
    <property type="match status" value="1"/>
</dbReference>
<feature type="domain" description="CN hydrolase" evidence="3">
    <location>
        <begin position="4"/>
        <end position="234"/>
    </location>
</feature>
<dbReference type="PROSITE" id="PS51462">
    <property type="entry name" value="NUDIX"/>
    <property type="match status" value="1"/>
</dbReference>
<protein>
    <submittedName>
        <fullName evidence="5">NUDIX domain-containing protein</fullName>
    </submittedName>
</protein>
<dbReference type="InterPro" id="IPR020084">
    <property type="entry name" value="NUDIX_hydrolase_CS"/>
</dbReference>
<keyword evidence="2" id="KW-0378">Hydrolase</keyword>
<dbReference type="InterPro" id="IPR000086">
    <property type="entry name" value="NUDIX_hydrolase_dom"/>
</dbReference>
<dbReference type="Gene3D" id="3.60.110.10">
    <property type="entry name" value="Carbon-nitrogen hydrolase"/>
    <property type="match status" value="1"/>
</dbReference>
<comment type="similarity">
    <text evidence="1">Belongs to the carbon-nitrogen hydrolase superfamily. NIT1/NIT2 family.</text>
</comment>
<dbReference type="PROSITE" id="PS50263">
    <property type="entry name" value="CN_HYDROLASE"/>
    <property type="match status" value="1"/>
</dbReference>
<evidence type="ECO:0000256" key="1">
    <source>
        <dbReference type="ARBA" id="ARBA00010613"/>
    </source>
</evidence>
<dbReference type="EMBL" id="SUMG01000017">
    <property type="protein sequence ID" value="NBG89154.1"/>
    <property type="molecule type" value="Genomic_DNA"/>
</dbReference>
<gene>
    <name evidence="5" type="ORF">ISALK_11705</name>
</gene>
<dbReference type="Proteomes" id="UP000449710">
    <property type="component" value="Unassembled WGS sequence"/>
</dbReference>
<dbReference type="PANTHER" id="PTHR23088:SF27">
    <property type="entry name" value="DEAMINATED GLUTATHIONE AMIDASE"/>
    <property type="match status" value="1"/>
</dbReference>
<comment type="caution">
    <text evidence="5">The sequence shown here is derived from an EMBL/GenBank/DDBJ whole genome shotgun (WGS) entry which is preliminary data.</text>
</comment>
<evidence type="ECO:0000313" key="6">
    <source>
        <dbReference type="Proteomes" id="UP000449710"/>
    </source>
</evidence>
<dbReference type="GO" id="GO:0016787">
    <property type="term" value="F:hydrolase activity"/>
    <property type="evidence" value="ECO:0007669"/>
    <property type="project" value="UniProtKB-KW"/>
</dbReference>
<dbReference type="SUPFAM" id="SSF55811">
    <property type="entry name" value="Nudix"/>
    <property type="match status" value="1"/>
</dbReference>
<dbReference type="AlphaFoldDB" id="A0AA43XMZ5"/>
<dbReference type="SUPFAM" id="SSF56317">
    <property type="entry name" value="Carbon-nitrogen hydrolase"/>
    <property type="match status" value="1"/>
</dbReference>
<evidence type="ECO:0000256" key="2">
    <source>
        <dbReference type="ARBA" id="ARBA00022801"/>
    </source>
</evidence>
<proteinExistence type="inferred from homology"/>
<dbReference type="InterPro" id="IPR003010">
    <property type="entry name" value="C-N_Hydrolase"/>
</dbReference>
<dbReference type="Pfam" id="PF00293">
    <property type="entry name" value="NUDIX"/>
    <property type="match status" value="1"/>
</dbReference>
<dbReference type="RefSeq" id="WP_160722526.1">
    <property type="nucleotide sequence ID" value="NZ_SUMG01000017.1"/>
</dbReference>
<keyword evidence="6" id="KW-1185">Reference proteome</keyword>
<feature type="domain" description="Nudix hydrolase" evidence="4">
    <location>
        <begin position="262"/>
        <end position="392"/>
    </location>
</feature>
<dbReference type="Pfam" id="PF00795">
    <property type="entry name" value="CN_hydrolase"/>
    <property type="match status" value="1"/>
</dbReference>
<dbReference type="Gene3D" id="3.90.79.10">
    <property type="entry name" value="Nucleoside Triphosphate Pyrophosphohydrolase"/>
    <property type="match status" value="1"/>
</dbReference>
<organism evidence="5 6">
    <name type="scientific">Isachenkonia alkalipeptolytica</name>
    <dbReference type="NCBI Taxonomy" id="2565777"/>
    <lineage>
        <taxon>Bacteria</taxon>
        <taxon>Bacillati</taxon>
        <taxon>Bacillota</taxon>
        <taxon>Clostridia</taxon>
        <taxon>Eubacteriales</taxon>
        <taxon>Clostridiaceae</taxon>
        <taxon>Isachenkonia</taxon>
    </lineage>
</organism>
<dbReference type="InterPro" id="IPR015797">
    <property type="entry name" value="NUDIX_hydrolase-like_dom_sf"/>
</dbReference>
<reference evidence="5 6" key="1">
    <citation type="submission" date="2019-04" db="EMBL/GenBank/DDBJ databases">
        <title>Isachenkonia alkalipeptolytica gen. nov. sp. nov. a new anaerobic, alkiliphilic organothrophic bacterium capable to reduce synthesized ferrihydrite isolated from a soda lake.</title>
        <authorList>
            <person name="Toshchakov S.V."/>
            <person name="Zavarzina D.G."/>
            <person name="Zhilina T.N."/>
            <person name="Kostrikina N.A."/>
            <person name="Kublanov I.V."/>
        </authorList>
    </citation>
    <scope>NUCLEOTIDE SEQUENCE [LARGE SCALE GENOMIC DNA]</scope>
    <source>
        <strain evidence="5 6">Z-1701</strain>
    </source>
</reference>
<evidence type="ECO:0000313" key="5">
    <source>
        <dbReference type="EMBL" id="NBG89154.1"/>
    </source>
</evidence>
<name>A0AA43XMZ5_9CLOT</name>
<sequence length="412" mass="47642">MNKVHLTFVQMDIEKDRFQKNKEKIRTLLQDSDPTDFIILPEMWSVDFDFKNMKSHGENYDKPLQFLQQLARKHKATVIGGSVPQQTGDKLFNTTFIINSTGTLQGSYWKMHLVSQNNLEGQIFDRGDRIPRFFSPKTTFGVTNCYDLRFPEIFRGIALNGSEIIFLVAQFPEPLYPHWITLLKARAIENQVYIAAVNRVGTGYFGHSLVVDPRGEVLFEGDQSEGLYQVSIDLDRAKQEKEQRNDLSVINEHAYNRWVYPNNFIGVGGLLEVDDKVLMVKQNYGRLKGMWLMPGGHLDKGEKLNHGVEREIFEETRIKGEATDIIAIRSNSTEEVVDCYIVFKIDYVEGTPKADGFENTDARFFTREEIMTRQDVAPLAAEIIQYYFQNKNRGFKERKDFASFNEDYTLYT</sequence>
<dbReference type="PANTHER" id="PTHR23088">
    <property type="entry name" value="NITRILASE-RELATED"/>
    <property type="match status" value="1"/>
</dbReference>